<keyword evidence="2 4" id="KW-0238">DNA-binding</keyword>
<evidence type="ECO:0000313" key="7">
    <source>
        <dbReference type="Proteomes" id="UP000887023"/>
    </source>
</evidence>
<dbReference type="PRINTS" id="PR00455">
    <property type="entry name" value="HTHTETR"/>
</dbReference>
<evidence type="ECO:0000256" key="1">
    <source>
        <dbReference type="ARBA" id="ARBA00023015"/>
    </source>
</evidence>
<organism evidence="6 7">
    <name type="scientific">Skermania pinensis</name>
    <dbReference type="NCBI Taxonomy" id="39122"/>
    <lineage>
        <taxon>Bacteria</taxon>
        <taxon>Bacillati</taxon>
        <taxon>Actinomycetota</taxon>
        <taxon>Actinomycetes</taxon>
        <taxon>Mycobacteriales</taxon>
        <taxon>Gordoniaceae</taxon>
        <taxon>Skermania</taxon>
    </lineage>
</organism>
<sequence length="209" mass="22062">MVRLSVEERRAHLVEAAIGLAESRGVAAVTTREVAHAAGVSLGVVHYCFENKDALMTALVTALSARLREVVRAASTDPAEVGTGIPALRGAIRAGLTQLWRDITAARSRQLLGFETVTWELRVTGDALDRSSLAREQYATNGVALAQLLDRLAASSGTSFTLPVATLSRSVSAMLDGLVLRWLVDGDATAAAEQLDLLADTLAGLARQS</sequence>
<dbReference type="PANTHER" id="PTHR30055">
    <property type="entry name" value="HTH-TYPE TRANSCRIPTIONAL REGULATOR RUTR"/>
    <property type="match status" value="1"/>
</dbReference>
<dbReference type="PANTHER" id="PTHR30055:SF234">
    <property type="entry name" value="HTH-TYPE TRANSCRIPTIONAL REGULATOR BETI"/>
    <property type="match status" value="1"/>
</dbReference>
<dbReference type="PROSITE" id="PS50977">
    <property type="entry name" value="HTH_TETR_2"/>
    <property type="match status" value="1"/>
</dbReference>
<evidence type="ECO:0000259" key="5">
    <source>
        <dbReference type="PROSITE" id="PS50977"/>
    </source>
</evidence>
<dbReference type="InterPro" id="IPR036271">
    <property type="entry name" value="Tet_transcr_reg_TetR-rel_C_sf"/>
</dbReference>
<feature type="DNA-binding region" description="H-T-H motif" evidence="4">
    <location>
        <begin position="30"/>
        <end position="49"/>
    </location>
</feature>
<evidence type="ECO:0000256" key="3">
    <source>
        <dbReference type="ARBA" id="ARBA00023163"/>
    </source>
</evidence>
<keyword evidence="1" id="KW-0805">Transcription regulation</keyword>
<evidence type="ECO:0000256" key="2">
    <source>
        <dbReference type="ARBA" id="ARBA00023125"/>
    </source>
</evidence>
<accession>A0ABX8S6F7</accession>
<feature type="domain" description="HTH tetR-type" evidence="5">
    <location>
        <begin position="7"/>
        <end position="67"/>
    </location>
</feature>
<keyword evidence="3" id="KW-0804">Transcription</keyword>
<dbReference type="InterPro" id="IPR050109">
    <property type="entry name" value="HTH-type_TetR-like_transc_reg"/>
</dbReference>
<dbReference type="SUPFAM" id="SSF48498">
    <property type="entry name" value="Tetracyclin repressor-like, C-terminal domain"/>
    <property type="match status" value="1"/>
</dbReference>
<keyword evidence="7" id="KW-1185">Reference proteome</keyword>
<dbReference type="InterPro" id="IPR001647">
    <property type="entry name" value="HTH_TetR"/>
</dbReference>
<dbReference type="EMBL" id="CP079105">
    <property type="protein sequence ID" value="QXQ13394.1"/>
    <property type="molecule type" value="Genomic_DNA"/>
</dbReference>
<evidence type="ECO:0000256" key="4">
    <source>
        <dbReference type="PROSITE-ProRule" id="PRU00335"/>
    </source>
</evidence>
<dbReference type="InterPro" id="IPR009057">
    <property type="entry name" value="Homeodomain-like_sf"/>
</dbReference>
<gene>
    <name evidence="6" type="ORF">KV203_16300</name>
</gene>
<dbReference type="Pfam" id="PF00440">
    <property type="entry name" value="TetR_N"/>
    <property type="match status" value="1"/>
</dbReference>
<dbReference type="Proteomes" id="UP000887023">
    <property type="component" value="Chromosome"/>
</dbReference>
<dbReference type="Gene3D" id="1.10.357.10">
    <property type="entry name" value="Tetracycline Repressor, domain 2"/>
    <property type="match status" value="1"/>
</dbReference>
<evidence type="ECO:0000313" key="6">
    <source>
        <dbReference type="EMBL" id="QXQ13394.1"/>
    </source>
</evidence>
<dbReference type="RefSeq" id="WP_083530196.1">
    <property type="nucleotide sequence ID" value="NZ_CBCRUZ010000027.1"/>
</dbReference>
<proteinExistence type="predicted"/>
<reference evidence="6" key="1">
    <citation type="submission" date="2021-07" db="EMBL/GenBank/DDBJ databases">
        <title>Candidatus Kaistella beijingensis sp. nov. isolated from a municipal wastewater treatment plant is involved in sludge foaming.</title>
        <authorList>
            <person name="Song Y."/>
            <person name="Liu S.-J."/>
        </authorList>
    </citation>
    <scope>NUCLEOTIDE SEQUENCE</scope>
    <source>
        <strain evidence="6">DSM 43998</strain>
    </source>
</reference>
<name>A0ABX8S6F7_9ACTN</name>
<dbReference type="SUPFAM" id="SSF46689">
    <property type="entry name" value="Homeodomain-like"/>
    <property type="match status" value="1"/>
</dbReference>
<protein>
    <submittedName>
        <fullName evidence="6">TetR/AcrR family transcriptional regulator</fullName>
    </submittedName>
</protein>